<organism evidence="2 3">
    <name type="scientific">Thalassiosira oceanica</name>
    <name type="common">Marine diatom</name>
    <dbReference type="NCBI Taxonomy" id="159749"/>
    <lineage>
        <taxon>Eukaryota</taxon>
        <taxon>Sar</taxon>
        <taxon>Stramenopiles</taxon>
        <taxon>Ochrophyta</taxon>
        <taxon>Bacillariophyta</taxon>
        <taxon>Coscinodiscophyceae</taxon>
        <taxon>Thalassiosirophycidae</taxon>
        <taxon>Thalassiosirales</taxon>
        <taxon>Thalassiosiraceae</taxon>
        <taxon>Thalassiosira</taxon>
    </lineage>
</organism>
<proteinExistence type="predicted"/>
<evidence type="ECO:0000256" key="1">
    <source>
        <dbReference type="SAM" id="MobiDB-lite"/>
    </source>
</evidence>
<dbReference type="EMBL" id="AGNL01018468">
    <property type="protein sequence ID" value="EJK63047.1"/>
    <property type="molecule type" value="Genomic_DNA"/>
</dbReference>
<gene>
    <name evidence="2" type="ORF">THAOC_16319</name>
</gene>
<feature type="compositionally biased region" description="Low complexity" evidence="1">
    <location>
        <begin position="169"/>
        <end position="182"/>
    </location>
</feature>
<feature type="region of interest" description="Disordered" evidence="1">
    <location>
        <begin position="154"/>
        <end position="235"/>
    </location>
</feature>
<feature type="region of interest" description="Disordered" evidence="1">
    <location>
        <begin position="1"/>
        <end position="42"/>
    </location>
</feature>
<dbReference type="Proteomes" id="UP000266841">
    <property type="component" value="Unassembled WGS sequence"/>
</dbReference>
<protein>
    <submittedName>
        <fullName evidence="2">Uncharacterized protein</fullName>
    </submittedName>
</protein>
<evidence type="ECO:0000313" key="2">
    <source>
        <dbReference type="EMBL" id="EJK63047.1"/>
    </source>
</evidence>
<evidence type="ECO:0000313" key="3">
    <source>
        <dbReference type="Proteomes" id="UP000266841"/>
    </source>
</evidence>
<feature type="compositionally biased region" description="Basic and acidic residues" evidence="1">
    <location>
        <begin position="9"/>
        <end position="20"/>
    </location>
</feature>
<dbReference type="AlphaFoldDB" id="K0SXQ9"/>
<accession>K0SXQ9</accession>
<comment type="caution">
    <text evidence="2">The sequence shown here is derived from an EMBL/GenBank/DDBJ whole genome shotgun (WGS) entry which is preliminary data.</text>
</comment>
<feature type="compositionally biased region" description="Pro residues" evidence="1">
    <location>
        <begin position="209"/>
        <end position="219"/>
    </location>
</feature>
<sequence>MACANEPAGEARRKEGEGTERPTSAQKDQVGLEVAPGGHSSPPLRRYFDQFRNQFKDIILFSDHNNMTMLMCQVCNDNDNRDDASSASSVEEDIPAEIYVSLLNEDSADEYGCYCLPTNDCPARPLGDEGEWTDVTHQDLEALRRMAREVIEMRALQDRPSGHRHAKASTTPGLGGPSTSSSANSLPPRPDTPRPNYRGDGPVRRQAPAAPPAARPVVPPRRATDSPDHPSYFSGAGKGGSFGMLPLPFVSDSVLMGPSREARDRIMVWSLEKNKAWFRGKRWHFDNSNIWHRVGRTL</sequence>
<reference evidence="2 3" key="1">
    <citation type="journal article" date="2012" name="Genome Biol.">
        <title>Genome and low-iron response of an oceanic diatom adapted to chronic iron limitation.</title>
        <authorList>
            <person name="Lommer M."/>
            <person name="Specht M."/>
            <person name="Roy A.S."/>
            <person name="Kraemer L."/>
            <person name="Andreson R."/>
            <person name="Gutowska M.A."/>
            <person name="Wolf J."/>
            <person name="Bergner S.V."/>
            <person name="Schilhabel M.B."/>
            <person name="Klostermeier U.C."/>
            <person name="Beiko R.G."/>
            <person name="Rosenstiel P."/>
            <person name="Hippler M."/>
            <person name="Laroche J."/>
        </authorList>
    </citation>
    <scope>NUCLEOTIDE SEQUENCE [LARGE SCALE GENOMIC DNA]</scope>
    <source>
        <strain evidence="2 3">CCMP1005</strain>
    </source>
</reference>
<name>K0SXQ9_THAOC</name>
<keyword evidence="3" id="KW-1185">Reference proteome</keyword>